<comment type="caution">
    <text evidence="2">The sequence shown here is derived from an EMBL/GenBank/DDBJ whole genome shotgun (WGS) entry which is preliminary data.</text>
</comment>
<feature type="compositionally biased region" description="Gly residues" evidence="1">
    <location>
        <begin position="8"/>
        <end position="34"/>
    </location>
</feature>
<dbReference type="EMBL" id="SRLO01001214">
    <property type="protein sequence ID" value="TNN40155.1"/>
    <property type="molecule type" value="Genomic_DNA"/>
</dbReference>
<organism evidence="2 3">
    <name type="scientific">Liparis tanakae</name>
    <name type="common">Tanaka's snailfish</name>
    <dbReference type="NCBI Taxonomy" id="230148"/>
    <lineage>
        <taxon>Eukaryota</taxon>
        <taxon>Metazoa</taxon>
        <taxon>Chordata</taxon>
        <taxon>Craniata</taxon>
        <taxon>Vertebrata</taxon>
        <taxon>Euteleostomi</taxon>
        <taxon>Actinopterygii</taxon>
        <taxon>Neopterygii</taxon>
        <taxon>Teleostei</taxon>
        <taxon>Neoteleostei</taxon>
        <taxon>Acanthomorphata</taxon>
        <taxon>Eupercaria</taxon>
        <taxon>Perciformes</taxon>
        <taxon>Cottioidei</taxon>
        <taxon>Cottales</taxon>
        <taxon>Liparidae</taxon>
        <taxon>Liparis</taxon>
    </lineage>
</organism>
<gene>
    <name evidence="2" type="ORF">EYF80_049688</name>
</gene>
<evidence type="ECO:0000313" key="3">
    <source>
        <dbReference type="Proteomes" id="UP000314294"/>
    </source>
</evidence>
<feature type="region of interest" description="Disordered" evidence="1">
    <location>
        <begin position="1"/>
        <end position="59"/>
    </location>
</feature>
<sequence>MNIRGGMREGGGGGGGGGRGGGGGGRGGGGGGRQFDGLWSASESRGSGHESGPTHFLPMSGRERIPVALHFVPAPDLRGADGMAVGGWGGAGGQTEVNEGLELQLEADFTL</sequence>
<protein>
    <submittedName>
        <fullName evidence="2">Uncharacterized protein</fullName>
    </submittedName>
</protein>
<dbReference type="Proteomes" id="UP000314294">
    <property type="component" value="Unassembled WGS sequence"/>
</dbReference>
<reference evidence="2 3" key="1">
    <citation type="submission" date="2019-03" db="EMBL/GenBank/DDBJ databases">
        <title>First draft genome of Liparis tanakae, snailfish: a comprehensive survey of snailfish specific genes.</title>
        <authorList>
            <person name="Kim W."/>
            <person name="Song I."/>
            <person name="Jeong J.-H."/>
            <person name="Kim D."/>
            <person name="Kim S."/>
            <person name="Ryu S."/>
            <person name="Song J.Y."/>
            <person name="Lee S.K."/>
        </authorList>
    </citation>
    <scope>NUCLEOTIDE SEQUENCE [LARGE SCALE GENOMIC DNA]</scope>
    <source>
        <tissue evidence="2">Muscle</tissue>
    </source>
</reference>
<proteinExistence type="predicted"/>
<evidence type="ECO:0000313" key="2">
    <source>
        <dbReference type="EMBL" id="TNN40155.1"/>
    </source>
</evidence>
<dbReference type="AlphaFoldDB" id="A0A4Z2FGX5"/>
<accession>A0A4Z2FGX5</accession>
<evidence type="ECO:0000256" key="1">
    <source>
        <dbReference type="SAM" id="MobiDB-lite"/>
    </source>
</evidence>
<keyword evidence="3" id="KW-1185">Reference proteome</keyword>
<name>A0A4Z2FGX5_9TELE</name>